<keyword evidence="2" id="KW-0489">Methyltransferase</keyword>
<evidence type="ECO:0000256" key="5">
    <source>
        <dbReference type="ARBA" id="ARBA00022694"/>
    </source>
</evidence>
<evidence type="ECO:0000313" key="8">
    <source>
        <dbReference type="EMBL" id="VAW43336.1"/>
    </source>
</evidence>
<dbReference type="GO" id="GO:0002938">
    <property type="term" value="P:tRNA guanine ribose methylation"/>
    <property type="evidence" value="ECO:0007669"/>
    <property type="project" value="TreeGrafter"/>
</dbReference>
<evidence type="ECO:0000256" key="2">
    <source>
        <dbReference type="ARBA" id="ARBA00022603"/>
    </source>
</evidence>
<dbReference type="Pfam" id="PF00588">
    <property type="entry name" value="SpoU_methylase"/>
    <property type="match status" value="1"/>
</dbReference>
<dbReference type="GO" id="GO:0008173">
    <property type="term" value="F:RNA methyltransferase activity"/>
    <property type="evidence" value="ECO:0007669"/>
    <property type="project" value="InterPro"/>
</dbReference>
<keyword evidence="1" id="KW-0820">tRNA-binding</keyword>
<evidence type="ECO:0000256" key="6">
    <source>
        <dbReference type="ARBA" id="ARBA00022884"/>
    </source>
</evidence>
<organism evidence="8">
    <name type="scientific">hydrothermal vent metagenome</name>
    <dbReference type="NCBI Taxonomy" id="652676"/>
    <lineage>
        <taxon>unclassified sequences</taxon>
        <taxon>metagenomes</taxon>
        <taxon>ecological metagenomes</taxon>
    </lineage>
</organism>
<dbReference type="SUPFAM" id="SSF75217">
    <property type="entry name" value="alpha/beta knot"/>
    <property type="match status" value="1"/>
</dbReference>
<dbReference type="PANTHER" id="PTHR43453">
    <property type="entry name" value="RRNA METHYLASE-LIKE"/>
    <property type="match status" value="1"/>
</dbReference>
<evidence type="ECO:0000259" key="7">
    <source>
        <dbReference type="Pfam" id="PF00588"/>
    </source>
</evidence>
<accession>A0A3B0WFW1</accession>
<dbReference type="PANTHER" id="PTHR43453:SF1">
    <property type="entry name" value="TRNA_RRNA METHYLTRANSFERASE SPOU TYPE DOMAIN-CONTAINING PROTEIN"/>
    <property type="match status" value="1"/>
</dbReference>
<keyword evidence="6" id="KW-0694">RNA-binding</keyword>
<evidence type="ECO:0000256" key="1">
    <source>
        <dbReference type="ARBA" id="ARBA00022555"/>
    </source>
</evidence>
<protein>
    <recommendedName>
        <fullName evidence="7">tRNA/rRNA methyltransferase SpoU type domain-containing protein</fullName>
    </recommendedName>
</protein>
<dbReference type="InterPro" id="IPR001537">
    <property type="entry name" value="SpoU_MeTrfase"/>
</dbReference>
<keyword evidence="4" id="KW-0949">S-adenosyl-L-methionine</keyword>
<dbReference type="InterPro" id="IPR029026">
    <property type="entry name" value="tRNA_m1G_MTases_N"/>
</dbReference>
<proteinExistence type="predicted"/>
<sequence>MQQYEIRQCQAANCHFRFPVAVNDPAGESCPHCNEPTALAAKARHSVGSPRFQPIPYFPHIELLLDNIRSLYNVGAIMRTADGAGVSHLHVGGITALPTHPKLAKTALGAEKALPWTQHRNGVHAVTQLKAAGYEIWALEGAAGAKNLFEADLGVGENGRSILLVIGNEKTGVDPDILRLADRIFALPMIGIKESLNVAVAFGIAIYQIQFC</sequence>
<dbReference type="AlphaFoldDB" id="A0A3B0WFW1"/>
<evidence type="ECO:0000256" key="3">
    <source>
        <dbReference type="ARBA" id="ARBA00022679"/>
    </source>
</evidence>
<dbReference type="InterPro" id="IPR029028">
    <property type="entry name" value="Alpha/beta_knot_MTases"/>
</dbReference>
<evidence type="ECO:0000256" key="4">
    <source>
        <dbReference type="ARBA" id="ARBA00022691"/>
    </source>
</evidence>
<reference evidence="8" key="1">
    <citation type="submission" date="2018-06" db="EMBL/GenBank/DDBJ databases">
        <authorList>
            <person name="Zhirakovskaya E."/>
        </authorList>
    </citation>
    <scope>NUCLEOTIDE SEQUENCE</scope>
</reference>
<dbReference type="InterPro" id="IPR033671">
    <property type="entry name" value="TrmH"/>
</dbReference>
<dbReference type="EMBL" id="UOEU01001066">
    <property type="protein sequence ID" value="VAW43336.1"/>
    <property type="molecule type" value="Genomic_DNA"/>
</dbReference>
<keyword evidence="5" id="KW-0819">tRNA processing</keyword>
<gene>
    <name evidence="8" type="ORF">MNBD_CHLOROFLEXI01-3015</name>
</gene>
<feature type="domain" description="tRNA/rRNA methyltransferase SpoU type" evidence="7">
    <location>
        <begin position="62"/>
        <end position="207"/>
    </location>
</feature>
<dbReference type="GO" id="GO:0000049">
    <property type="term" value="F:tRNA binding"/>
    <property type="evidence" value="ECO:0007669"/>
    <property type="project" value="UniProtKB-KW"/>
</dbReference>
<name>A0A3B0WFW1_9ZZZZ</name>
<keyword evidence="3" id="KW-0808">Transferase</keyword>
<dbReference type="Gene3D" id="3.40.1280.10">
    <property type="match status" value="1"/>
</dbReference>